<reference evidence="2 3" key="1">
    <citation type="journal article" date="2016" name="Nat. Commun.">
        <title>Thousands of microbial genomes shed light on interconnected biogeochemical processes in an aquifer system.</title>
        <authorList>
            <person name="Anantharaman K."/>
            <person name="Brown C.T."/>
            <person name="Hug L.A."/>
            <person name="Sharon I."/>
            <person name="Castelle C.J."/>
            <person name="Probst A.J."/>
            <person name="Thomas B.C."/>
            <person name="Singh A."/>
            <person name="Wilkins M.J."/>
            <person name="Karaoz U."/>
            <person name="Brodie E.L."/>
            <person name="Williams K.H."/>
            <person name="Hubbard S.S."/>
            <person name="Banfield J.F."/>
        </authorList>
    </citation>
    <scope>NUCLEOTIDE SEQUENCE [LARGE SCALE GENOMIC DNA]</scope>
</reference>
<dbReference type="GO" id="GO:0008757">
    <property type="term" value="F:S-adenosylmethionine-dependent methyltransferase activity"/>
    <property type="evidence" value="ECO:0007669"/>
    <property type="project" value="InterPro"/>
</dbReference>
<dbReference type="InterPro" id="IPR029063">
    <property type="entry name" value="SAM-dependent_MTases_sf"/>
</dbReference>
<evidence type="ECO:0000313" key="3">
    <source>
        <dbReference type="Proteomes" id="UP000178603"/>
    </source>
</evidence>
<feature type="domain" description="Methyltransferase type 11" evidence="1">
    <location>
        <begin position="31"/>
        <end position="110"/>
    </location>
</feature>
<evidence type="ECO:0000313" key="2">
    <source>
        <dbReference type="EMBL" id="OGM53805.1"/>
    </source>
</evidence>
<dbReference type="Pfam" id="PF08241">
    <property type="entry name" value="Methyltransf_11"/>
    <property type="match status" value="1"/>
</dbReference>
<name>A0A1F8ARJ7_9BACT</name>
<dbReference type="AlphaFoldDB" id="A0A1F8ARJ7"/>
<accession>A0A1F8ARJ7</accession>
<evidence type="ECO:0000259" key="1">
    <source>
        <dbReference type="Pfam" id="PF08241"/>
    </source>
</evidence>
<protein>
    <recommendedName>
        <fullName evidence="1">Methyltransferase type 11 domain-containing protein</fullName>
    </recommendedName>
</protein>
<comment type="caution">
    <text evidence="2">The sequence shown here is derived from an EMBL/GenBank/DDBJ whole genome shotgun (WGS) entry which is preliminary data.</text>
</comment>
<dbReference type="InterPro" id="IPR013216">
    <property type="entry name" value="Methyltransf_11"/>
</dbReference>
<organism evidence="2 3">
    <name type="scientific">Candidatus Woesebacteria bacterium RIFCSPHIGHO2_12_FULL_41_24</name>
    <dbReference type="NCBI Taxonomy" id="1802510"/>
    <lineage>
        <taxon>Bacteria</taxon>
        <taxon>Candidatus Woeseibacteriota</taxon>
    </lineage>
</organism>
<proteinExistence type="predicted"/>
<dbReference type="CDD" id="cd02440">
    <property type="entry name" value="AdoMet_MTases"/>
    <property type="match status" value="1"/>
</dbReference>
<dbReference type="Gene3D" id="3.40.50.150">
    <property type="entry name" value="Vaccinia Virus protein VP39"/>
    <property type="match status" value="1"/>
</dbReference>
<sequence>MILLANYTSVYRSKLLINTIENWVKNDQKVLDVGCGNAVVTRELQKYFKIDFVGCDVLDYRKEMIKFVKMKSEDTLPFREKQFDSTIFTDVLHHTSKDTQLKLIKESLRISNKVILFELLPTIRGYLADFSVNKIHNRKMSIPFTYRKLEDWKNVFRSFNVSYKTKLVKSPWWYPFSHVAFLLY</sequence>
<gene>
    <name evidence="2" type="ORF">A3E44_05305</name>
</gene>
<dbReference type="SUPFAM" id="SSF53335">
    <property type="entry name" value="S-adenosyl-L-methionine-dependent methyltransferases"/>
    <property type="match status" value="1"/>
</dbReference>
<dbReference type="EMBL" id="MGGW01000020">
    <property type="protein sequence ID" value="OGM53805.1"/>
    <property type="molecule type" value="Genomic_DNA"/>
</dbReference>
<dbReference type="Proteomes" id="UP000178603">
    <property type="component" value="Unassembled WGS sequence"/>
</dbReference>